<organism evidence="1">
    <name type="scientific">marine metagenome</name>
    <dbReference type="NCBI Taxonomy" id="408172"/>
    <lineage>
        <taxon>unclassified sequences</taxon>
        <taxon>metagenomes</taxon>
        <taxon>ecological metagenomes</taxon>
    </lineage>
</organism>
<sequence length="36" mass="4102">MAGVKSFILNKIPETYGSGDWTKYGYLIEVEKYNAD</sequence>
<name>A0A383D750_9ZZZZ</name>
<protein>
    <submittedName>
        <fullName evidence="1">Uncharacterized protein</fullName>
    </submittedName>
</protein>
<dbReference type="AlphaFoldDB" id="A0A383D750"/>
<proteinExistence type="predicted"/>
<dbReference type="EMBL" id="UINC01214773">
    <property type="protein sequence ID" value="SVE40154.1"/>
    <property type="molecule type" value="Genomic_DNA"/>
</dbReference>
<reference evidence="1" key="1">
    <citation type="submission" date="2018-05" db="EMBL/GenBank/DDBJ databases">
        <authorList>
            <person name="Lanie J.A."/>
            <person name="Ng W.-L."/>
            <person name="Kazmierczak K.M."/>
            <person name="Andrzejewski T.M."/>
            <person name="Davidsen T.M."/>
            <person name="Wayne K.J."/>
            <person name="Tettelin H."/>
            <person name="Glass J.I."/>
            <person name="Rusch D."/>
            <person name="Podicherti R."/>
            <person name="Tsui H.-C.T."/>
            <person name="Winkler M.E."/>
        </authorList>
    </citation>
    <scope>NUCLEOTIDE SEQUENCE</scope>
</reference>
<evidence type="ECO:0000313" key="1">
    <source>
        <dbReference type="EMBL" id="SVE40154.1"/>
    </source>
</evidence>
<gene>
    <name evidence="1" type="ORF">METZ01_LOCUS493008</name>
</gene>
<accession>A0A383D750</accession>